<reference evidence="1 2" key="1">
    <citation type="submission" date="2015-09" db="EMBL/GenBank/DDBJ databases">
        <authorList>
            <consortium name="Pathogen Informatics"/>
        </authorList>
    </citation>
    <scope>NUCLEOTIDE SEQUENCE [LARGE SCALE GENOMIC DNA]</scope>
    <source>
        <strain evidence="1 2">2789STDY5834957</strain>
    </source>
</reference>
<dbReference type="Pfam" id="PF00132">
    <property type="entry name" value="Hexapep"/>
    <property type="match status" value="1"/>
</dbReference>
<dbReference type="AlphaFoldDB" id="A0A174RNU8"/>
<evidence type="ECO:0000313" key="1">
    <source>
        <dbReference type="EMBL" id="CUP85816.1"/>
    </source>
</evidence>
<dbReference type="EMBL" id="CZBP01000006">
    <property type="protein sequence ID" value="CUP85816.1"/>
    <property type="molecule type" value="Genomic_DNA"/>
</dbReference>
<name>A0A174RNU8_9FIRM</name>
<dbReference type="CDD" id="cd04645">
    <property type="entry name" value="LbH_gamma_CA_like"/>
    <property type="match status" value="1"/>
</dbReference>
<dbReference type="InterPro" id="IPR011004">
    <property type="entry name" value="Trimer_LpxA-like_sf"/>
</dbReference>
<dbReference type="InterPro" id="IPR001451">
    <property type="entry name" value="Hexapep"/>
</dbReference>
<evidence type="ECO:0000313" key="2">
    <source>
        <dbReference type="Proteomes" id="UP000095762"/>
    </source>
</evidence>
<dbReference type="PANTHER" id="PTHR13061:SF29">
    <property type="entry name" value="GAMMA CARBONIC ANHYDRASE-LIKE 1, MITOCHONDRIAL-RELATED"/>
    <property type="match status" value="1"/>
</dbReference>
<dbReference type="RefSeq" id="WP_055059572.1">
    <property type="nucleotide sequence ID" value="NZ_CZBP01000006.1"/>
</dbReference>
<dbReference type="InterPro" id="IPR047324">
    <property type="entry name" value="LbH_gamma_CA-like"/>
</dbReference>
<dbReference type="PANTHER" id="PTHR13061">
    <property type="entry name" value="DYNACTIN SUBUNIT P25"/>
    <property type="match status" value="1"/>
</dbReference>
<dbReference type="InterPro" id="IPR050484">
    <property type="entry name" value="Transf_Hexapept/Carb_Anhydrase"/>
</dbReference>
<organism evidence="1 2">
    <name type="scientific">Blautia obeum</name>
    <dbReference type="NCBI Taxonomy" id="40520"/>
    <lineage>
        <taxon>Bacteria</taxon>
        <taxon>Bacillati</taxon>
        <taxon>Bacillota</taxon>
        <taxon>Clostridia</taxon>
        <taxon>Lachnospirales</taxon>
        <taxon>Lachnospiraceae</taxon>
        <taxon>Blautia</taxon>
    </lineage>
</organism>
<dbReference type="SUPFAM" id="SSF51161">
    <property type="entry name" value="Trimeric LpxA-like enzymes"/>
    <property type="match status" value="1"/>
</dbReference>
<dbReference type="Proteomes" id="UP000095762">
    <property type="component" value="Unassembled WGS sequence"/>
</dbReference>
<protein>
    <submittedName>
        <fullName evidence="1">Carnitine operon protein CaiE</fullName>
    </submittedName>
</protein>
<gene>
    <name evidence="1" type="primary">yrdA</name>
    <name evidence="1" type="ORF">ERS852569_00996</name>
</gene>
<accession>A0A174RNU8</accession>
<proteinExistence type="predicted"/>
<dbReference type="Gene3D" id="2.160.10.10">
    <property type="entry name" value="Hexapeptide repeat proteins"/>
    <property type="match status" value="1"/>
</dbReference>
<sequence>MNYRNVKISQDARIAKQSVIVGDVTIGRDSCVLYYAVIRGDDAPVVIGEESNIQENCTIHVNHNRPVYIGNNVTIGHNAVIHGCTIGDRTLIGKDCIIGAGSLVTKNTVIPDGSLVMGSPARIKRNLTWEEKLGIMENSKEYVTVSLEMKEQGVL</sequence>